<keyword evidence="5" id="KW-0690">Ribosome biogenesis</keyword>
<keyword evidence="6" id="KW-0539">Nucleus</keyword>
<evidence type="ECO:0000256" key="2">
    <source>
        <dbReference type="ARBA" id="ARBA00004642"/>
    </source>
</evidence>
<evidence type="ECO:0000313" key="8">
    <source>
        <dbReference type="Proteomes" id="UP000036987"/>
    </source>
</evidence>
<proteinExistence type="inferred from homology"/>
<evidence type="ECO:0000256" key="1">
    <source>
        <dbReference type="ARBA" id="ARBA00004604"/>
    </source>
</evidence>
<evidence type="ECO:0000256" key="3">
    <source>
        <dbReference type="ARBA" id="ARBA00008838"/>
    </source>
</evidence>
<comment type="similarity">
    <text evidence="3">Belongs to the NOP53 family.</text>
</comment>
<accession>A0A0K9NVE1</accession>
<comment type="subcellular location">
    <subcellularLocation>
        <location evidence="1">Nucleus</location>
        <location evidence="1">Nucleolus</location>
    </subcellularLocation>
    <subcellularLocation>
        <location evidence="2">Nucleus</location>
        <location evidence="2">Nucleoplasm</location>
    </subcellularLocation>
</comment>
<dbReference type="PANTHER" id="PTHR14211:SF7">
    <property type="entry name" value="RIBOSOME BIOGENESIS PROTEIN NOP53"/>
    <property type="match status" value="1"/>
</dbReference>
<organism evidence="7 8">
    <name type="scientific">Zostera marina</name>
    <name type="common">Eelgrass</name>
    <dbReference type="NCBI Taxonomy" id="29655"/>
    <lineage>
        <taxon>Eukaryota</taxon>
        <taxon>Viridiplantae</taxon>
        <taxon>Streptophyta</taxon>
        <taxon>Embryophyta</taxon>
        <taxon>Tracheophyta</taxon>
        <taxon>Spermatophyta</taxon>
        <taxon>Magnoliopsida</taxon>
        <taxon>Liliopsida</taxon>
        <taxon>Zosteraceae</taxon>
        <taxon>Zostera</taxon>
    </lineage>
</organism>
<dbReference type="GO" id="GO:0005730">
    <property type="term" value="C:nucleolus"/>
    <property type="evidence" value="ECO:0007669"/>
    <property type="project" value="UniProtKB-SubCell"/>
</dbReference>
<dbReference type="AlphaFoldDB" id="A0A0K9NVE1"/>
<comment type="caution">
    <text evidence="7">The sequence shown here is derived from an EMBL/GenBank/DDBJ whole genome shotgun (WGS) entry which is preliminary data.</text>
</comment>
<dbReference type="InterPro" id="IPR011687">
    <property type="entry name" value="Nop53/GLTSCR2"/>
</dbReference>
<dbReference type="EMBL" id="LFYR01001695">
    <property type="protein sequence ID" value="KMZ59960.1"/>
    <property type="molecule type" value="Genomic_DNA"/>
</dbReference>
<evidence type="ECO:0000256" key="6">
    <source>
        <dbReference type="ARBA" id="ARBA00023242"/>
    </source>
</evidence>
<dbReference type="STRING" id="29655.A0A0K9NVE1"/>
<dbReference type="GO" id="GO:0005654">
    <property type="term" value="C:nucleoplasm"/>
    <property type="evidence" value="ECO:0007669"/>
    <property type="project" value="UniProtKB-SubCell"/>
</dbReference>
<gene>
    <name evidence="7" type="ORF">ZOSMA_637G00020</name>
</gene>
<dbReference type="PANTHER" id="PTHR14211">
    <property type="entry name" value="GLIOMA SUPPRESSOR CANDIDATE REGION GENE 2"/>
    <property type="match status" value="1"/>
</dbReference>
<evidence type="ECO:0000313" key="7">
    <source>
        <dbReference type="EMBL" id="KMZ59960.1"/>
    </source>
</evidence>
<name>A0A0K9NVE1_ZOSMR</name>
<keyword evidence="8" id="KW-1185">Reference proteome</keyword>
<evidence type="ECO:0000256" key="5">
    <source>
        <dbReference type="ARBA" id="ARBA00022517"/>
    </source>
</evidence>
<sequence length="70" mass="7682">MPDSAHFPAVEIEPLGCSYNPPFEAHQASLTQAVAVEKQKSYQKELGPQPVPLLVFGQSIDEEEVSFNPI</sequence>
<dbReference type="OrthoDB" id="785589at2759"/>
<dbReference type="Proteomes" id="UP000036987">
    <property type="component" value="Unassembled WGS sequence"/>
</dbReference>
<reference evidence="8" key="1">
    <citation type="journal article" date="2016" name="Nature">
        <title>The genome of the seagrass Zostera marina reveals angiosperm adaptation to the sea.</title>
        <authorList>
            <person name="Olsen J.L."/>
            <person name="Rouze P."/>
            <person name="Verhelst B."/>
            <person name="Lin Y.-C."/>
            <person name="Bayer T."/>
            <person name="Collen J."/>
            <person name="Dattolo E."/>
            <person name="De Paoli E."/>
            <person name="Dittami S."/>
            <person name="Maumus F."/>
            <person name="Michel G."/>
            <person name="Kersting A."/>
            <person name="Lauritano C."/>
            <person name="Lohaus R."/>
            <person name="Toepel M."/>
            <person name="Tonon T."/>
            <person name="Vanneste K."/>
            <person name="Amirebrahimi M."/>
            <person name="Brakel J."/>
            <person name="Bostroem C."/>
            <person name="Chovatia M."/>
            <person name="Grimwood J."/>
            <person name="Jenkins J.W."/>
            <person name="Jueterbock A."/>
            <person name="Mraz A."/>
            <person name="Stam W.T."/>
            <person name="Tice H."/>
            <person name="Bornberg-Bauer E."/>
            <person name="Green P.J."/>
            <person name="Pearson G.A."/>
            <person name="Procaccini G."/>
            <person name="Duarte C.M."/>
            <person name="Schmutz J."/>
            <person name="Reusch T.B.H."/>
            <person name="Van de Peer Y."/>
        </authorList>
    </citation>
    <scope>NUCLEOTIDE SEQUENCE [LARGE SCALE GENOMIC DNA]</scope>
    <source>
        <strain evidence="8">cv. Finnish</strain>
    </source>
</reference>
<dbReference type="Pfam" id="PF07767">
    <property type="entry name" value="Nop53"/>
    <property type="match status" value="1"/>
</dbReference>
<dbReference type="GO" id="GO:0042254">
    <property type="term" value="P:ribosome biogenesis"/>
    <property type="evidence" value="ECO:0007669"/>
    <property type="project" value="UniProtKB-KW"/>
</dbReference>
<evidence type="ECO:0000256" key="4">
    <source>
        <dbReference type="ARBA" id="ARBA00018339"/>
    </source>
</evidence>
<protein>
    <recommendedName>
        <fullName evidence="4">Ribosome biogenesis protein NOP53</fullName>
    </recommendedName>
</protein>